<dbReference type="SUPFAM" id="SSF56112">
    <property type="entry name" value="Protein kinase-like (PK-like)"/>
    <property type="match status" value="1"/>
</dbReference>
<feature type="region of interest" description="Disordered" evidence="1">
    <location>
        <begin position="204"/>
        <end position="256"/>
    </location>
</feature>
<feature type="compositionally biased region" description="Basic and acidic residues" evidence="1">
    <location>
        <begin position="226"/>
        <end position="236"/>
    </location>
</feature>
<gene>
    <name evidence="2" type="ORF">SELMODRAFT_420955</name>
</gene>
<sequence length="256" mass="28539">MVDDESPDVAATGEESSFLQQIALWFKLWSQFSDQRGRYAHHRTNVMQIYELGLAAMQKINPTIKLLGCTGDATVYPWSELNMKSFGGLGLGSKSFVETQGRRETPFEMALRWIGYLASEYASSGQVTEKANEYPFGVILLEMVTGWRSLDIALESHRMATIIQSHTKSFSGSKFQRVILAGGIHREELGDHLQRHAFGLGNLEEGEDPGCQHRHREAAKQAPDSQHPEECRDVASPHRGLAHPNAEAANSSREDI</sequence>
<keyword evidence="3" id="KW-1185">Reference proteome</keyword>
<dbReference type="Proteomes" id="UP000001514">
    <property type="component" value="Unassembled WGS sequence"/>
</dbReference>
<accession>D8SDN6</accession>
<proteinExistence type="predicted"/>
<reference evidence="2 3" key="1">
    <citation type="journal article" date="2011" name="Science">
        <title>The Selaginella genome identifies genetic changes associated with the evolution of vascular plants.</title>
        <authorList>
            <person name="Banks J.A."/>
            <person name="Nishiyama T."/>
            <person name="Hasebe M."/>
            <person name="Bowman J.L."/>
            <person name="Gribskov M."/>
            <person name="dePamphilis C."/>
            <person name="Albert V.A."/>
            <person name="Aono N."/>
            <person name="Aoyama T."/>
            <person name="Ambrose B.A."/>
            <person name="Ashton N.W."/>
            <person name="Axtell M.J."/>
            <person name="Barker E."/>
            <person name="Barker M.S."/>
            <person name="Bennetzen J.L."/>
            <person name="Bonawitz N.D."/>
            <person name="Chapple C."/>
            <person name="Cheng C."/>
            <person name="Correa L.G."/>
            <person name="Dacre M."/>
            <person name="DeBarry J."/>
            <person name="Dreyer I."/>
            <person name="Elias M."/>
            <person name="Engstrom E.M."/>
            <person name="Estelle M."/>
            <person name="Feng L."/>
            <person name="Finet C."/>
            <person name="Floyd S.K."/>
            <person name="Frommer W.B."/>
            <person name="Fujita T."/>
            <person name="Gramzow L."/>
            <person name="Gutensohn M."/>
            <person name="Harholt J."/>
            <person name="Hattori M."/>
            <person name="Heyl A."/>
            <person name="Hirai T."/>
            <person name="Hiwatashi Y."/>
            <person name="Ishikawa M."/>
            <person name="Iwata M."/>
            <person name="Karol K.G."/>
            <person name="Koehler B."/>
            <person name="Kolukisaoglu U."/>
            <person name="Kubo M."/>
            <person name="Kurata T."/>
            <person name="Lalonde S."/>
            <person name="Li K."/>
            <person name="Li Y."/>
            <person name="Litt A."/>
            <person name="Lyons E."/>
            <person name="Manning G."/>
            <person name="Maruyama T."/>
            <person name="Michael T.P."/>
            <person name="Mikami K."/>
            <person name="Miyazaki S."/>
            <person name="Morinaga S."/>
            <person name="Murata T."/>
            <person name="Mueller-Roeber B."/>
            <person name="Nelson D.R."/>
            <person name="Obara M."/>
            <person name="Oguri Y."/>
            <person name="Olmstead R.G."/>
            <person name="Onodera N."/>
            <person name="Petersen B.L."/>
            <person name="Pils B."/>
            <person name="Prigge M."/>
            <person name="Rensing S.A."/>
            <person name="Riano-Pachon D.M."/>
            <person name="Roberts A.W."/>
            <person name="Sato Y."/>
            <person name="Scheller H.V."/>
            <person name="Schulz B."/>
            <person name="Schulz C."/>
            <person name="Shakirov E.V."/>
            <person name="Shibagaki N."/>
            <person name="Shinohara N."/>
            <person name="Shippen D.E."/>
            <person name="Soerensen I."/>
            <person name="Sotooka R."/>
            <person name="Sugimoto N."/>
            <person name="Sugita M."/>
            <person name="Sumikawa N."/>
            <person name="Tanurdzic M."/>
            <person name="Theissen G."/>
            <person name="Ulvskov P."/>
            <person name="Wakazuki S."/>
            <person name="Weng J.K."/>
            <person name="Willats W.W."/>
            <person name="Wipf D."/>
            <person name="Wolf P.G."/>
            <person name="Yang L."/>
            <person name="Zimmer A.D."/>
            <person name="Zhu Q."/>
            <person name="Mitros T."/>
            <person name="Hellsten U."/>
            <person name="Loque D."/>
            <person name="Otillar R."/>
            <person name="Salamov A."/>
            <person name="Schmutz J."/>
            <person name="Shapiro H."/>
            <person name="Lindquist E."/>
            <person name="Lucas S."/>
            <person name="Rokhsar D."/>
            <person name="Grigoriev I.V."/>
        </authorList>
    </citation>
    <scope>NUCLEOTIDE SEQUENCE [LARGE SCALE GENOMIC DNA]</scope>
</reference>
<evidence type="ECO:0000313" key="3">
    <source>
        <dbReference type="Proteomes" id="UP000001514"/>
    </source>
</evidence>
<evidence type="ECO:0000313" key="2">
    <source>
        <dbReference type="EMBL" id="EFJ17543.1"/>
    </source>
</evidence>
<organism evidence="3">
    <name type="scientific">Selaginella moellendorffii</name>
    <name type="common">Spikemoss</name>
    <dbReference type="NCBI Taxonomy" id="88036"/>
    <lineage>
        <taxon>Eukaryota</taxon>
        <taxon>Viridiplantae</taxon>
        <taxon>Streptophyta</taxon>
        <taxon>Embryophyta</taxon>
        <taxon>Tracheophyta</taxon>
        <taxon>Lycopodiopsida</taxon>
        <taxon>Selaginellales</taxon>
        <taxon>Selaginellaceae</taxon>
        <taxon>Selaginella</taxon>
    </lineage>
</organism>
<dbReference type="Gene3D" id="1.10.510.10">
    <property type="entry name" value="Transferase(Phosphotransferase) domain 1"/>
    <property type="match status" value="1"/>
</dbReference>
<dbReference type="InterPro" id="IPR011009">
    <property type="entry name" value="Kinase-like_dom_sf"/>
</dbReference>
<dbReference type="EMBL" id="GL377613">
    <property type="protein sequence ID" value="EFJ17543.1"/>
    <property type="molecule type" value="Genomic_DNA"/>
</dbReference>
<dbReference type="KEGG" id="smo:SELMODRAFT_420955"/>
<evidence type="ECO:0000256" key="1">
    <source>
        <dbReference type="SAM" id="MobiDB-lite"/>
    </source>
</evidence>
<dbReference type="AlphaFoldDB" id="D8SDN6"/>
<name>D8SDN6_SELML</name>
<dbReference type="InParanoid" id="D8SDN6"/>
<dbReference type="Gramene" id="EFJ17543">
    <property type="protein sequence ID" value="EFJ17543"/>
    <property type="gene ID" value="SELMODRAFT_420955"/>
</dbReference>
<evidence type="ECO:0008006" key="4">
    <source>
        <dbReference type="Google" id="ProtNLM"/>
    </source>
</evidence>
<protein>
    <recommendedName>
        <fullName evidence="4">Serine-threonine/tyrosine-protein kinase catalytic domain-containing protein</fullName>
    </recommendedName>
</protein>
<dbReference type="HOGENOM" id="CLU_1087404_0_0_1"/>